<organism evidence="2">
    <name type="scientific">Xenopus tropicalis</name>
    <name type="common">Western clawed frog</name>
    <name type="synonym">Silurana tropicalis</name>
    <dbReference type="NCBI Taxonomy" id="8364"/>
    <lineage>
        <taxon>Eukaryota</taxon>
        <taxon>Metazoa</taxon>
        <taxon>Chordata</taxon>
        <taxon>Craniata</taxon>
        <taxon>Vertebrata</taxon>
        <taxon>Euteleostomi</taxon>
        <taxon>Amphibia</taxon>
        <taxon>Batrachia</taxon>
        <taxon>Anura</taxon>
        <taxon>Pipoidea</taxon>
        <taxon>Pipidae</taxon>
        <taxon>Xenopodinae</taxon>
        <taxon>Xenopus</taxon>
        <taxon>Silurana</taxon>
    </lineage>
</organism>
<reference evidence="2" key="3">
    <citation type="submission" date="2016-05" db="EMBL/GenBank/DDBJ databases">
        <title>WGS assembly of Xenopus tropicalis.</title>
        <authorList>
            <person name="Sessions A."/>
            <person name="Jenkins J."/>
            <person name="Mitros T."/>
            <person name="Lyons J.T."/>
            <person name="Dichmann D.S."/>
            <person name="Robert J."/>
            <person name="Harland R.M."/>
            <person name="Rokhsar D.S."/>
        </authorList>
    </citation>
    <scope>NUCLEOTIDE SEQUENCE</scope>
    <source>
        <strain evidence="2">Nigerian</strain>
    </source>
</reference>
<accession>A0A1B8Y275</accession>
<evidence type="ECO:0000313" key="2">
    <source>
        <dbReference type="EMBL" id="OCA17030.1"/>
    </source>
</evidence>
<dbReference type="AlphaFoldDB" id="A0A1B8Y275"/>
<sequence>ACVGVYAAVGVPPGGAEWEGERGAPGGAVGAGGAAECGGDGGDHSAALRQDYRRGVNPRGLPLQVSQQEEEEVPHPVLSQEEQKEGEAGGLTGATGGHIHYILGSRFTPFSSVGGGGGAPAFGKTCFISWNTSIIGPVPILSMATGPPWLQHWAPSDSLMVPDEEGAWPHFISYPSDTPGGAAPPHLYIYIYIYIL</sequence>
<evidence type="ECO:0000256" key="1">
    <source>
        <dbReference type="SAM" id="MobiDB-lite"/>
    </source>
</evidence>
<gene>
    <name evidence="2" type="ORF">XENTR_v90027595mg</name>
</gene>
<dbReference type="EMBL" id="KV460537">
    <property type="protein sequence ID" value="OCA17030.1"/>
    <property type="molecule type" value="Genomic_DNA"/>
</dbReference>
<reference evidence="2" key="2">
    <citation type="journal article" date="2010" name="Science">
        <title>The genome of the Western clawed frog Xenopus tropicalis.</title>
        <authorList>
            <person name="Hellsten U."/>
            <person name="Harland R.M."/>
            <person name="Gilchrist M.J."/>
            <person name="Hendrix D."/>
            <person name="Jurka J."/>
            <person name="Kapitonov V."/>
            <person name="Ovcharenko I."/>
            <person name="Putnam N.H."/>
            <person name="Shu S."/>
            <person name="Taher L."/>
            <person name="Blitz I.L."/>
            <person name="Blumberg B."/>
            <person name="Dichmann D.S."/>
            <person name="Dubchak I."/>
            <person name="Amaya E."/>
            <person name="Detter J.C."/>
            <person name="Fletcher R."/>
            <person name="Gerhard D.S."/>
            <person name="Goodstein D."/>
            <person name="Graves T."/>
            <person name="Grigoriev I.V."/>
            <person name="Grimwood J."/>
            <person name="Kawashima T."/>
            <person name="Lindquist E."/>
            <person name="Lucas S.M."/>
            <person name="Mead P.E."/>
            <person name="Mitros T."/>
            <person name="Ogino H."/>
            <person name="Ohta Y."/>
            <person name="Poliakov A.V."/>
            <person name="Pollet N."/>
            <person name="Robert J."/>
            <person name="Salamov A."/>
            <person name="Sater A.K."/>
            <person name="Schmutz J."/>
            <person name="Terry A."/>
            <person name="Vize P.D."/>
            <person name="Warren W.C."/>
            <person name="Wells D."/>
            <person name="Wills A."/>
            <person name="Wilson R.K."/>
            <person name="Zimmerman L.B."/>
            <person name="Zorn A.M."/>
            <person name="Grainger R."/>
            <person name="Grammer T."/>
            <person name="Khokha M.K."/>
            <person name="Richardson P.M."/>
            <person name="Rokhsar D.S."/>
        </authorList>
    </citation>
    <scope>NUCLEOTIDE SEQUENCE [LARGE SCALE GENOMIC DNA]</scope>
    <source>
        <strain evidence="2">Nigerian</strain>
    </source>
</reference>
<name>A0A1B8Y275_XENTR</name>
<proteinExistence type="predicted"/>
<protein>
    <submittedName>
        <fullName evidence="2">Uncharacterized protein</fullName>
    </submittedName>
</protein>
<reference evidence="2" key="1">
    <citation type="submission" date="2009-11" db="EMBL/GenBank/DDBJ databases">
        <authorList>
            <consortium name="US DOE Joint Genome Institute (JGI-PGF)"/>
            <person name="Ottilar R."/>
            <person name="Schmutz J."/>
            <person name="Salamov A."/>
            <person name="Cheng J.F."/>
            <person name="Lucas S."/>
            <person name="Pitluck S."/>
            <person name="Gundlach H."/>
            <person name="Guo Y."/>
            <person name="Haberer G."/>
            <person name="Nasrallah J."/>
            <person name="Mayer K.F.X."/>
            <person name="van de Peer Y."/>
            <person name="Weigel D."/>
            <person name="Grigoriev I.V."/>
        </authorList>
    </citation>
    <scope>NUCLEOTIDE SEQUENCE</scope>
    <source>
        <strain evidence="2">Nigerian</strain>
    </source>
</reference>
<feature type="compositionally biased region" description="Gly residues" evidence="1">
    <location>
        <begin position="23"/>
        <end position="40"/>
    </location>
</feature>
<feature type="region of interest" description="Disordered" evidence="1">
    <location>
        <begin position="17"/>
        <end position="91"/>
    </location>
</feature>
<feature type="non-terminal residue" evidence="2">
    <location>
        <position position="1"/>
    </location>
</feature>